<gene>
    <name evidence="2" type="ORF">FRZ44_47840</name>
</gene>
<evidence type="ECO:0000259" key="1">
    <source>
        <dbReference type="SMART" id="SM01248"/>
    </source>
</evidence>
<dbReference type="GO" id="GO:0048511">
    <property type="term" value="P:rhythmic process"/>
    <property type="evidence" value="ECO:0007669"/>
    <property type="project" value="InterPro"/>
</dbReference>
<feature type="domain" description="KaiB" evidence="1">
    <location>
        <begin position="11"/>
        <end position="92"/>
    </location>
</feature>
<dbReference type="AlphaFoldDB" id="A0A5J6MTV5"/>
<organism evidence="2 3">
    <name type="scientific">Hypericibacter terrae</name>
    <dbReference type="NCBI Taxonomy" id="2602015"/>
    <lineage>
        <taxon>Bacteria</taxon>
        <taxon>Pseudomonadati</taxon>
        <taxon>Pseudomonadota</taxon>
        <taxon>Alphaproteobacteria</taxon>
        <taxon>Rhodospirillales</taxon>
        <taxon>Dongiaceae</taxon>
        <taxon>Hypericibacter</taxon>
    </lineage>
</organism>
<dbReference type="SMART" id="SM01248">
    <property type="entry name" value="KaiB"/>
    <property type="match status" value="1"/>
</dbReference>
<dbReference type="KEGG" id="htq:FRZ44_47840"/>
<protein>
    <recommendedName>
        <fullName evidence="1">KaiB domain-containing protein</fullName>
    </recommendedName>
</protein>
<evidence type="ECO:0000313" key="2">
    <source>
        <dbReference type="EMBL" id="QEX19470.1"/>
    </source>
</evidence>
<name>A0A5J6MTV5_9PROT</name>
<accession>A0A5J6MTV5</accession>
<dbReference type="InterPro" id="IPR039022">
    <property type="entry name" value="KaiB-like"/>
</dbReference>
<dbReference type="RefSeq" id="WP_151179530.1">
    <property type="nucleotide sequence ID" value="NZ_CP042906.1"/>
</dbReference>
<dbReference type="SUPFAM" id="SSF52833">
    <property type="entry name" value="Thioredoxin-like"/>
    <property type="match status" value="1"/>
</dbReference>
<dbReference type="Gene3D" id="3.40.30.10">
    <property type="entry name" value="Glutaredoxin"/>
    <property type="match status" value="1"/>
</dbReference>
<dbReference type="PANTHER" id="PTHR41709:SF2">
    <property type="entry name" value="CIRCADIAN CLOCK PROTEIN KAIB2"/>
    <property type="match status" value="1"/>
</dbReference>
<dbReference type="Proteomes" id="UP000326202">
    <property type="component" value="Chromosome"/>
</dbReference>
<dbReference type="EMBL" id="CP042906">
    <property type="protein sequence ID" value="QEX19470.1"/>
    <property type="molecule type" value="Genomic_DNA"/>
</dbReference>
<dbReference type="PANTHER" id="PTHR41709">
    <property type="entry name" value="KAIB-LIKE PROTEIN 1"/>
    <property type="match status" value="1"/>
</dbReference>
<dbReference type="Pfam" id="PF07689">
    <property type="entry name" value="KaiB"/>
    <property type="match status" value="1"/>
</dbReference>
<reference evidence="2 3" key="1">
    <citation type="submission" date="2019-08" db="EMBL/GenBank/DDBJ databases">
        <title>Hyperibacter terrae gen. nov., sp. nov. and Hyperibacter viscosus sp. nov., two new members in the family Rhodospirillaceae isolated from the rhizosphere of Hypericum perforatum.</title>
        <authorList>
            <person name="Noviana Z."/>
        </authorList>
    </citation>
    <scope>NUCLEOTIDE SEQUENCE [LARGE SCALE GENOMIC DNA]</scope>
    <source>
        <strain evidence="2 3">R5913</strain>
    </source>
</reference>
<evidence type="ECO:0000313" key="3">
    <source>
        <dbReference type="Proteomes" id="UP000326202"/>
    </source>
</evidence>
<proteinExistence type="predicted"/>
<dbReference type="InterPro" id="IPR011649">
    <property type="entry name" value="KaiB_domain"/>
</dbReference>
<sequence length="97" mass="10323">MIDALSTGKFRLYIAGDAPNSRRAVANLTAFCNRYLPNRHHIEIVDVFEHPKRALEEGILLTPLLVIASASPAKRIVGDLTDSSVLLGALGIAAGAS</sequence>
<dbReference type="InterPro" id="IPR036249">
    <property type="entry name" value="Thioredoxin-like_sf"/>
</dbReference>
<dbReference type="OrthoDB" id="5458519at2"/>
<keyword evidence="3" id="KW-1185">Reference proteome</keyword>